<evidence type="ECO:0000256" key="1">
    <source>
        <dbReference type="ARBA" id="ARBA00004141"/>
    </source>
</evidence>
<dbReference type="EMBL" id="DS480430">
    <property type="protein sequence ID" value="EDO16209.1"/>
    <property type="molecule type" value="Genomic_DNA"/>
</dbReference>
<evidence type="ECO:0000256" key="9">
    <source>
        <dbReference type="ARBA" id="ARBA00048048"/>
    </source>
</evidence>
<organism evidence="13">
    <name type="scientific">Vanderwaltozyma polyspora (strain ATCC 22028 / DSM 70294 / BCRC 21397 / CBS 2163 / NBRC 10782 / NRRL Y-8283 / UCD 57-17)</name>
    <name type="common">Kluyveromyces polysporus</name>
    <dbReference type="NCBI Taxonomy" id="436907"/>
    <lineage>
        <taxon>Eukaryota</taxon>
        <taxon>Fungi</taxon>
        <taxon>Dikarya</taxon>
        <taxon>Ascomycota</taxon>
        <taxon>Saccharomycotina</taxon>
        <taxon>Saccharomycetes</taxon>
        <taxon>Saccharomycetales</taxon>
        <taxon>Saccharomycetaceae</taxon>
        <taxon>Vanderwaltozyma</taxon>
    </lineage>
</organism>
<evidence type="ECO:0000313" key="13">
    <source>
        <dbReference type="Proteomes" id="UP000000267"/>
    </source>
</evidence>
<sequence>MSNGFSLTKLFPKCLTTVLFVWTGLVTIQEVHLISTTIISTSIIITFVLSIYTYYKVIIVGPGSPLDFGQLTVRNIKDAEDGIELPPDFLAQRSFTLKHDGRFRVCRTCNVWKPDRCHHCSACDKCILKMDHHCPWFAECVGFKNQKYFVQFLIYTTVYAILVMTYTSFQIYDWFKNELYETEIIKIRLLMVWILSVAVFLTVTCFTGFSIYQTINNRTTIEMYTLRKYREELELYGNYRDSQLTRNIFDLGSTWENWCEVMGTSLWEQLMPVRTRKSILNRNTIDEKGLYFRINDKVNQSLLGSADLQNRLMRRLTPRSSVDTNR</sequence>
<evidence type="ECO:0000256" key="10">
    <source>
        <dbReference type="RuleBase" id="RU079119"/>
    </source>
</evidence>
<evidence type="ECO:0000256" key="2">
    <source>
        <dbReference type="ARBA" id="ARBA00022679"/>
    </source>
</evidence>
<reference evidence="12 13" key="1">
    <citation type="journal article" date="2007" name="Proc. Natl. Acad. Sci. U.S.A.">
        <title>Independent sorting-out of thousands of duplicated gene pairs in two yeast species descended from a whole-genome duplication.</title>
        <authorList>
            <person name="Scannell D.R."/>
            <person name="Frank A.C."/>
            <person name="Conant G.C."/>
            <person name="Byrne K.P."/>
            <person name="Woolfit M."/>
            <person name="Wolfe K.H."/>
        </authorList>
    </citation>
    <scope>NUCLEOTIDE SEQUENCE [LARGE SCALE GENOMIC DNA]</scope>
    <source>
        <strain evidence="13">ATCC 22028 / DSM 70294 / BCRC 21397 / CBS 2163 / NBRC 10782 / NRRL Y-8283 / UCD 57-17</strain>
    </source>
</reference>
<feature type="domain" description="Palmitoyltransferase DHHC" evidence="11">
    <location>
        <begin position="103"/>
        <end position="224"/>
    </location>
</feature>
<evidence type="ECO:0000256" key="5">
    <source>
        <dbReference type="ARBA" id="ARBA00023136"/>
    </source>
</evidence>
<accession>A7TNF6</accession>
<dbReference type="InterPro" id="IPR001594">
    <property type="entry name" value="Palmitoyltrfase_DHHC"/>
</dbReference>
<proteinExistence type="inferred from homology"/>
<evidence type="ECO:0000256" key="3">
    <source>
        <dbReference type="ARBA" id="ARBA00022692"/>
    </source>
</evidence>
<feature type="transmembrane region" description="Helical" evidence="10">
    <location>
        <begin position="152"/>
        <end position="172"/>
    </location>
</feature>
<dbReference type="RefSeq" id="XP_001644067.1">
    <property type="nucleotide sequence ID" value="XM_001644017.1"/>
</dbReference>
<dbReference type="STRING" id="436907.A7TNF6"/>
<keyword evidence="3 10" id="KW-0812">Transmembrane</keyword>
<evidence type="ECO:0000256" key="7">
    <source>
        <dbReference type="ARBA" id="ARBA00023288"/>
    </source>
</evidence>
<dbReference type="InParanoid" id="A7TNF6"/>
<dbReference type="GeneID" id="5544354"/>
<gene>
    <name evidence="12" type="ORF">Kpol_1014p29</name>
</gene>
<dbReference type="eggNOG" id="KOG1315">
    <property type="taxonomic scope" value="Eukaryota"/>
</dbReference>
<dbReference type="GO" id="GO:0042144">
    <property type="term" value="P:vacuole fusion, non-autophagic"/>
    <property type="evidence" value="ECO:0007669"/>
    <property type="project" value="EnsemblFungi"/>
</dbReference>
<keyword evidence="7" id="KW-0449">Lipoprotein</keyword>
<protein>
    <recommendedName>
        <fullName evidence="10">Palmitoyltransferase</fullName>
        <ecNumber evidence="10">2.3.1.225</ecNumber>
    </recommendedName>
</protein>
<comment type="similarity">
    <text evidence="10">Belongs to the DHHC palmitoyltransferase family.</text>
</comment>
<dbReference type="KEGG" id="vpo:Kpol_1014p29"/>
<comment type="domain">
    <text evidence="10">The DHHC domain is required for palmitoyltransferase activity.</text>
</comment>
<dbReference type="Proteomes" id="UP000000267">
    <property type="component" value="Unassembled WGS sequence"/>
</dbReference>
<keyword evidence="8 10" id="KW-0012">Acyltransferase</keyword>
<feature type="transmembrane region" description="Helical" evidence="10">
    <location>
        <begin position="192"/>
        <end position="212"/>
    </location>
</feature>
<feature type="transmembrane region" description="Helical" evidence="10">
    <location>
        <begin position="10"/>
        <end position="28"/>
    </location>
</feature>
<comment type="subcellular location">
    <subcellularLocation>
        <location evidence="1">Membrane</location>
        <topology evidence="1">Multi-pass membrane protein</topology>
    </subcellularLocation>
</comment>
<name>A7TNF6_VANPO</name>
<comment type="catalytic activity">
    <reaction evidence="9 10">
        <text>L-cysteinyl-[protein] + hexadecanoyl-CoA = S-hexadecanoyl-L-cysteinyl-[protein] + CoA</text>
        <dbReference type="Rhea" id="RHEA:36683"/>
        <dbReference type="Rhea" id="RHEA-COMP:10131"/>
        <dbReference type="Rhea" id="RHEA-COMP:11032"/>
        <dbReference type="ChEBI" id="CHEBI:29950"/>
        <dbReference type="ChEBI" id="CHEBI:57287"/>
        <dbReference type="ChEBI" id="CHEBI:57379"/>
        <dbReference type="ChEBI" id="CHEBI:74151"/>
        <dbReference type="EC" id="2.3.1.225"/>
    </reaction>
</comment>
<dbReference type="PANTHER" id="PTHR12246">
    <property type="entry name" value="PALMITOYLTRANSFERASE ZDHHC16"/>
    <property type="match status" value="1"/>
</dbReference>
<keyword evidence="6" id="KW-0564">Palmitate</keyword>
<evidence type="ECO:0000313" key="12">
    <source>
        <dbReference type="EMBL" id="EDO16209.1"/>
    </source>
</evidence>
<dbReference type="InterPro" id="IPR039859">
    <property type="entry name" value="PFA4/ZDH16/20/ERF2-like"/>
</dbReference>
<dbReference type="AlphaFoldDB" id="A7TNF6"/>
<dbReference type="FunCoup" id="A7TNF6">
    <property type="interactions" value="460"/>
</dbReference>
<evidence type="ECO:0000259" key="11">
    <source>
        <dbReference type="Pfam" id="PF01529"/>
    </source>
</evidence>
<keyword evidence="13" id="KW-1185">Reference proteome</keyword>
<dbReference type="GO" id="GO:0019706">
    <property type="term" value="F:protein-cysteine S-palmitoyltransferase activity"/>
    <property type="evidence" value="ECO:0007669"/>
    <property type="project" value="UniProtKB-EC"/>
</dbReference>
<dbReference type="EC" id="2.3.1.225" evidence="10"/>
<keyword evidence="5 10" id="KW-0472">Membrane</keyword>
<evidence type="ECO:0000256" key="8">
    <source>
        <dbReference type="ARBA" id="ARBA00023315"/>
    </source>
</evidence>
<dbReference type="PhylomeDB" id="A7TNF6"/>
<keyword evidence="2 10" id="KW-0808">Transferase</keyword>
<dbReference type="GO" id="GO:0000329">
    <property type="term" value="C:fungal-type vacuole membrane"/>
    <property type="evidence" value="ECO:0007669"/>
    <property type="project" value="EnsemblFungi"/>
</dbReference>
<feature type="transmembrane region" description="Helical" evidence="10">
    <location>
        <begin position="34"/>
        <end position="55"/>
    </location>
</feature>
<dbReference type="OrthoDB" id="302728at2759"/>
<evidence type="ECO:0000256" key="6">
    <source>
        <dbReference type="ARBA" id="ARBA00023139"/>
    </source>
</evidence>
<dbReference type="HOGENOM" id="CLU_027721_0_0_1"/>
<evidence type="ECO:0000256" key="4">
    <source>
        <dbReference type="ARBA" id="ARBA00022989"/>
    </source>
</evidence>
<dbReference type="PROSITE" id="PS50216">
    <property type="entry name" value="DHHC"/>
    <property type="match status" value="1"/>
</dbReference>
<dbReference type="OMA" id="YTYFKVI"/>
<dbReference type="Pfam" id="PF01529">
    <property type="entry name" value="DHHC"/>
    <property type="match status" value="1"/>
</dbReference>
<keyword evidence="4 10" id="KW-1133">Transmembrane helix</keyword>